<gene>
    <name evidence="1" type="ORF">S01H4_42469</name>
</gene>
<accession>X1B8R9</accession>
<sequence>ANPNIAVMNELAIIFCRILKENNYGVYKC</sequence>
<evidence type="ECO:0000313" key="1">
    <source>
        <dbReference type="EMBL" id="GAG91480.1"/>
    </source>
</evidence>
<reference evidence="1" key="1">
    <citation type="journal article" date="2014" name="Front. Microbiol.">
        <title>High frequency of phylogenetically diverse reductive dehalogenase-homologous genes in deep subseafloor sedimentary metagenomes.</title>
        <authorList>
            <person name="Kawai M."/>
            <person name="Futagami T."/>
            <person name="Toyoda A."/>
            <person name="Takaki Y."/>
            <person name="Nishi S."/>
            <person name="Hori S."/>
            <person name="Arai W."/>
            <person name="Tsubouchi T."/>
            <person name="Morono Y."/>
            <person name="Uchiyama I."/>
            <person name="Ito T."/>
            <person name="Fujiyama A."/>
            <person name="Inagaki F."/>
            <person name="Takami H."/>
        </authorList>
    </citation>
    <scope>NUCLEOTIDE SEQUENCE</scope>
    <source>
        <strain evidence="1">Expedition CK06-06</strain>
    </source>
</reference>
<comment type="caution">
    <text evidence="1">The sequence shown here is derived from an EMBL/GenBank/DDBJ whole genome shotgun (WGS) entry which is preliminary data.</text>
</comment>
<feature type="non-terminal residue" evidence="1">
    <location>
        <position position="1"/>
    </location>
</feature>
<organism evidence="1">
    <name type="scientific">marine sediment metagenome</name>
    <dbReference type="NCBI Taxonomy" id="412755"/>
    <lineage>
        <taxon>unclassified sequences</taxon>
        <taxon>metagenomes</taxon>
        <taxon>ecological metagenomes</taxon>
    </lineage>
</organism>
<proteinExistence type="predicted"/>
<protein>
    <submittedName>
        <fullName evidence="1">Uncharacterized protein</fullName>
    </submittedName>
</protein>
<dbReference type="AlphaFoldDB" id="X1B8R9"/>
<dbReference type="EMBL" id="BART01023322">
    <property type="protein sequence ID" value="GAG91480.1"/>
    <property type="molecule type" value="Genomic_DNA"/>
</dbReference>
<name>X1B8R9_9ZZZZ</name>